<evidence type="ECO:0000313" key="8">
    <source>
        <dbReference type="Proteomes" id="UP000199656"/>
    </source>
</evidence>
<dbReference type="RefSeq" id="WP_089759682.1">
    <property type="nucleotide sequence ID" value="NZ_BKAT01000005.1"/>
</dbReference>
<dbReference type="CDD" id="cd06171">
    <property type="entry name" value="Sigma70_r4"/>
    <property type="match status" value="1"/>
</dbReference>
<protein>
    <submittedName>
        <fullName evidence="7">RNA polymerase sigma-70 factor, ECF subfamily</fullName>
    </submittedName>
</protein>
<dbReference type="NCBIfam" id="TIGR02985">
    <property type="entry name" value="Sig70_bacteroi1"/>
    <property type="match status" value="1"/>
</dbReference>
<dbReference type="PANTHER" id="PTHR43133:SF46">
    <property type="entry name" value="RNA POLYMERASE SIGMA-70 FACTOR ECF SUBFAMILY"/>
    <property type="match status" value="1"/>
</dbReference>
<sequence>MKQNLSALSDEELFLLVKQEHKEAFAAIYHRYWKEMLDAAYKRVKSTDHATEMVQQLFVTLWLKRDTISITSSLRSYLHTALRNKILNEIRSGVVQTNYQLHLLSAPPSFQADAAADLQFKELQQQIDKAYALLPEKCREVFLLSRQQQLSYRHIAEQLGISVNTVEKHMAKALKILRAGLKEYAPGLVWLIIGLLR</sequence>
<dbReference type="Proteomes" id="UP000199656">
    <property type="component" value="Unassembled WGS sequence"/>
</dbReference>
<dbReference type="InterPro" id="IPR039425">
    <property type="entry name" value="RNA_pol_sigma-70-like"/>
</dbReference>
<dbReference type="PANTHER" id="PTHR43133">
    <property type="entry name" value="RNA POLYMERASE ECF-TYPE SIGMA FACTO"/>
    <property type="match status" value="1"/>
</dbReference>
<dbReference type="InterPro" id="IPR036388">
    <property type="entry name" value="WH-like_DNA-bd_sf"/>
</dbReference>
<dbReference type="OrthoDB" id="764619at2"/>
<dbReference type="InterPro" id="IPR013324">
    <property type="entry name" value="RNA_pol_sigma_r3/r4-like"/>
</dbReference>
<dbReference type="Gene3D" id="1.10.10.10">
    <property type="entry name" value="Winged helix-like DNA-binding domain superfamily/Winged helix DNA-binding domain"/>
    <property type="match status" value="1"/>
</dbReference>
<evidence type="ECO:0000256" key="3">
    <source>
        <dbReference type="ARBA" id="ARBA00023082"/>
    </source>
</evidence>
<dbReference type="EMBL" id="FNRL01000004">
    <property type="protein sequence ID" value="SEA22745.1"/>
    <property type="molecule type" value="Genomic_DNA"/>
</dbReference>
<dbReference type="GO" id="GO:0003677">
    <property type="term" value="F:DNA binding"/>
    <property type="evidence" value="ECO:0007669"/>
    <property type="project" value="InterPro"/>
</dbReference>
<organism evidence="7 8">
    <name type="scientific">Chitinophaga terrae</name>
    <name type="common">ex Kim and Jung 2007</name>
    <dbReference type="NCBI Taxonomy" id="408074"/>
    <lineage>
        <taxon>Bacteria</taxon>
        <taxon>Pseudomonadati</taxon>
        <taxon>Bacteroidota</taxon>
        <taxon>Chitinophagia</taxon>
        <taxon>Chitinophagales</taxon>
        <taxon>Chitinophagaceae</taxon>
        <taxon>Chitinophaga</taxon>
    </lineage>
</organism>
<dbReference type="InterPro" id="IPR014284">
    <property type="entry name" value="RNA_pol_sigma-70_dom"/>
</dbReference>
<dbReference type="InterPro" id="IPR013325">
    <property type="entry name" value="RNA_pol_sigma_r2"/>
</dbReference>
<evidence type="ECO:0000259" key="6">
    <source>
        <dbReference type="Pfam" id="PF08281"/>
    </source>
</evidence>
<evidence type="ECO:0000313" key="7">
    <source>
        <dbReference type="EMBL" id="SEA22745.1"/>
    </source>
</evidence>
<keyword evidence="3" id="KW-0731">Sigma factor</keyword>
<evidence type="ECO:0000256" key="2">
    <source>
        <dbReference type="ARBA" id="ARBA00023015"/>
    </source>
</evidence>
<dbReference type="AlphaFoldDB" id="A0A1H3ZGH6"/>
<dbReference type="Gene3D" id="1.10.1740.10">
    <property type="match status" value="1"/>
</dbReference>
<keyword evidence="4" id="KW-0804">Transcription</keyword>
<feature type="domain" description="RNA polymerase sigma factor 70 region 4 type 2" evidence="6">
    <location>
        <begin position="125"/>
        <end position="176"/>
    </location>
</feature>
<evidence type="ECO:0000259" key="5">
    <source>
        <dbReference type="Pfam" id="PF04542"/>
    </source>
</evidence>
<dbReference type="Pfam" id="PF08281">
    <property type="entry name" value="Sigma70_r4_2"/>
    <property type="match status" value="1"/>
</dbReference>
<dbReference type="GO" id="GO:0006352">
    <property type="term" value="P:DNA-templated transcription initiation"/>
    <property type="evidence" value="ECO:0007669"/>
    <property type="project" value="InterPro"/>
</dbReference>
<dbReference type="GO" id="GO:0016987">
    <property type="term" value="F:sigma factor activity"/>
    <property type="evidence" value="ECO:0007669"/>
    <property type="project" value="UniProtKB-KW"/>
</dbReference>
<evidence type="ECO:0000256" key="4">
    <source>
        <dbReference type="ARBA" id="ARBA00023163"/>
    </source>
</evidence>
<dbReference type="Pfam" id="PF04542">
    <property type="entry name" value="Sigma70_r2"/>
    <property type="match status" value="1"/>
</dbReference>
<keyword evidence="8" id="KW-1185">Reference proteome</keyword>
<dbReference type="InterPro" id="IPR014327">
    <property type="entry name" value="RNA_pol_sigma70_bacteroid"/>
</dbReference>
<dbReference type="InterPro" id="IPR013249">
    <property type="entry name" value="RNA_pol_sigma70_r4_t2"/>
</dbReference>
<gene>
    <name evidence="7" type="ORF">SAMN05660909_01210</name>
</gene>
<reference evidence="8" key="1">
    <citation type="submission" date="2016-10" db="EMBL/GenBank/DDBJ databases">
        <authorList>
            <person name="Varghese N."/>
            <person name="Submissions S."/>
        </authorList>
    </citation>
    <scope>NUCLEOTIDE SEQUENCE [LARGE SCALE GENOMIC DNA]</scope>
    <source>
        <strain evidence="8">DSM 23920</strain>
    </source>
</reference>
<dbReference type="STRING" id="408074.SAMN05660909_01210"/>
<evidence type="ECO:0000256" key="1">
    <source>
        <dbReference type="ARBA" id="ARBA00010641"/>
    </source>
</evidence>
<dbReference type="NCBIfam" id="TIGR02937">
    <property type="entry name" value="sigma70-ECF"/>
    <property type="match status" value="1"/>
</dbReference>
<feature type="domain" description="RNA polymerase sigma-70 region 2" evidence="5">
    <location>
        <begin position="29"/>
        <end position="92"/>
    </location>
</feature>
<comment type="similarity">
    <text evidence="1">Belongs to the sigma-70 factor family. ECF subfamily.</text>
</comment>
<dbReference type="InterPro" id="IPR007627">
    <property type="entry name" value="RNA_pol_sigma70_r2"/>
</dbReference>
<accession>A0A1H3ZGH6</accession>
<dbReference type="SUPFAM" id="SSF88946">
    <property type="entry name" value="Sigma2 domain of RNA polymerase sigma factors"/>
    <property type="match status" value="1"/>
</dbReference>
<keyword evidence="2" id="KW-0805">Transcription regulation</keyword>
<proteinExistence type="inferred from homology"/>
<name>A0A1H3ZGH6_9BACT</name>
<dbReference type="SUPFAM" id="SSF88659">
    <property type="entry name" value="Sigma3 and sigma4 domains of RNA polymerase sigma factors"/>
    <property type="match status" value="1"/>
</dbReference>